<dbReference type="Proteomes" id="UP000616885">
    <property type="component" value="Unassembled WGS sequence"/>
</dbReference>
<evidence type="ECO:0000313" key="1">
    <source>
        <dbReference type="EMBL" id="KAF9759891.1"/>
    </source>
</evidence>
<sequence length="105" mass="11782">MSVRRSAFQDFVQWPEKFYSFRLEHYSDVGQSDNISLAHVNSVLRVHAEALRSSTLYGPFRCCPDVALNLSQSTALEILTVSSCLLGELSDFCPKDARNLAPNQD</sequence>
<comment type="caution">
    <text evidence="1">The sequence shown here is derived from an EMBL/GenBank/DDBJ whole genome shotgun (WGS) entry which is preliminary data.</text>
</comment>
<name>A0A8H7TVX9_BIOOC</name>
<evidence type="ECO:0000313" key="2">
    <source>
        <dbReference type="Proteomes" id="UP000616885"/>
    </source>
</evidence>
<protein>
    <submittedName>
        <fullName evidence="1">Uncharacterized protein</fullName>
    </submittedName>
</protein>
<proteinExistence type="predicted"/>
<dbReference type="AlphaFoldDB" id="A0A8H7TVX9"/>
<organism evidence="1 2">
    <name type="scientific">Bionectria ochroleuca</name>
    <name type="common">Gliocladium roseum</name>
    <dbReference type="NCBI Taxonomy" id="29856"/>
    <lineage>
        <taxon>Eukaryota</taxon>
        <taxon>Fungi</taxon>
        <taxon>Dikarya</taxon>
        <taxon>Ascomycota</taxon>
        <taxon>Pezizomycotina</taxon>
        <taxon>Sordariomycetes</taxon>
        <taxon>Hypocreomycetidae</taxon>
        <taxon>Hypocreales</taxon>
        <taxon>Bionectriaceae</taxon>
        <taxon>Clonostachys</taxon>
    </lineage>
</organism>
<accession>A0A8H7TVX9</accession>
<reference evidence="1" key="1">
    <citation type="submission" date="2020-10" db="EMBL/GenBank/DDBJ databases">
        <title>High-Quality Genome Resource of Clonostachys rosea strain S41 by Oxford Nanopore Long-Read Sequencing.</title>
        <authorList>
            <person name="Wang H."/>
        </authorList>
    </citation>
    <scope>NUCLEOTIDE SEQUENCE</scope>
    <source>
        <strain evidence="1">S41</strain>
    </source>
</reference>
<dbReference type="EMBL" id="JADCTT010000001">
    <property type="protein sequence ID" value="KAF9759891.1"/>
    <property type="molecule type" value="Genomic_DNA"/>
</dbReference>
<gene>
    <name evidence="1" type="ORF">IM811_001585</name>
</gene>